<feature type="domain" description="HD-GYP" evidence="2">
    <location>
        <begin position="250"/>
        <end position="453"/>
    </location>
</feature>
<dbReference type="PANTHER" id="PTHR45228">
    <property type="entry name" value="CYCLIC DI-GMP PHOSPHODIESTERASE TM_0186-RELATED"/>
    <property type="match status" value="1"/>
</dbReference>
<dbReference type="PROSITE" id="PS51832">
    <property type="entry name" value="HD_GYP"/>
    <property type="match status" value="1"/>
</dbReference>
<dbReference type="GO" id="GO:0008081">
    <property type="term" value="F:phosphoric diester hydrolase activity"/>
    <property type="evidence" value="ECO:0007669"/>
    <property type="project" value="UniProtKB-ARBA"/>
</dbReference>
<dbReference type="SMART" id="SM00421">
    <property type="entry name" value="HTH_LUXR"/>
    <property type="match status" value="1"/>
</dbReference>
<dbReference type="CDD" id="cd06170">
    <property type="entry name" value="LuxR_C_like"/>
    <property type="match status" value="1"/>
</dbReference>
<feature type="domain" description="HTH luxR-type" evidence="1">
    <location>
        <begin position="450"/>
        <end position="515"/>
    </location>
</feature>
<dbReference type="Gene3D" id="1.10.3210.10">
    <property type="entry name" value="Hypothetical protein af1432"/>
    <property type="match status" value="2"/>
</dbReference>
<dbReference type="InterPro" id="IPR052020">
    <property type="entry name" value="Cyclic_di-GMP/3'3'-cGAMP_PDE"/>
</dbReference>
<dbReference type="SUPFAM" id="SSF46894">
    <property type="entry name" value="C-terminal effector domain of the bipartite response regulators"/>
    <property type="match status" value="1"/>
</dbReference>
<dbReference type="PROSITE" id="PS50043">
    <property type="entry name" value="HTH_LUXR_2"/>
    <property type="match status" value="1"/>
</dbReference>
<dbReference type="SUPFAM" id="SSF109604">
    <property type="entry name" value="HD-domain/PDEase-like"/>
    <property type="match status" value="1"/>
</dbReference>
<keyword evidence="4" id="KW-1185">Reference proteome</keyword>
<dbReference type="EMBL" id="QKWJ01000098">
    <property type="protein sequence ID" value="RDK05401.1"/>
    <property type="molecule type" value="Genomic_DNA"/>
</dbReference>
<evidence type="ECO:0000259" key="2">
    <source>
        <dbReference type="PROSITE" id="PS51832"/>
    </source>
</evidence>
<sequence length="517" mass="55298">MTDPGERCAIVESNERSLYIGGSVNENVNAPGERARVRVYDAVRALAFVGDLSMGQPTDHSLRTAWLAAQLAHETGEGDALAATATQAALLRWSGCTANASGFADVLGDDVAGREAMLAQRLDWAKLLEPRVVEGAIRPLAQIHCEVSGEVARILDLTTDTEVALRHIFEVWDGTGMPDGLAGAAVPRAVYVVSLAGDLEIFSRVYGLPRALALIAAQAGTRYPAELAALLARQAAHWLEVLATREPARLDESIQTPQMQATTSTELIGDVIDLKLPWMTGFSRAVARAASACSLRLGAGEASATRLYAAGLIHGIGRAAVPNAIWNSHRRLSAAEWEKVRLVPYWTARAGKQTGSLAQAAELASYAYERLDGSGYFRGVGGQALSFEARVLSAAVAFVALGEKRPWRDALSSDEVAQRLRTEANEGRFDGEVVDALIDARDAPPCGSRRRQATIRLSAREIDVLRSIGRGASNKEAARELDLSPSTVRTHVESVFRKLECSTRAAATLKASALGLL</sequence>
<dbReference type="PRINTS" id="PR00038">
    <property type="entry name" value="HTHLUXR"/>
</dbReference>
<evidence type="ECO:0000313" key="3">
    <source>
        <dbReference type="EMBL" id="RDK05401.1"/>
    </source>
</evidence>
<dbReference type="InterPro" id="IPR016032">
    <property type="entry name" value="Sig_transdc_resp-reg_C-effctor"/>
</dbReference>
<reference evidence="4" key="1">
    <citation type="submission" date="2018-06" db="EMBL/GenBank/DDBJ databases">
        <authorList>
            <person name="Feng T."/>
            <person name="Jeon C.O."/>
        </authorList>
    </citation>
    <scope>NUCLEOTIDE SEQUENCE [LARGE SCALE GENOMIC DNA]</scope>
    <source>
        <strain evidence="4">S23</strain>
    </source>
</reference>
<dbReference type="GO" id="GO:0006355">
    <property type="term" value="P:regulation of DNA-templated transcription"/>
    <property type="evidence" value="ECO:0007669"/>
    <property type="project" value="InterPro"/>
</dbReference>
<dbReference type="Pfam" id="PF00196">
    <property type="entry name" value="GerE"/>
    <property type="match status" value="1"/>
</dbReference>
<organism evidence="3 4">
    <name type="scientific">Cupriavidus lacunae</name>
    <dbReference type="NCBI Taxonomy" id="2666307"/>
    <lineage>
        <taxon>Bacteria</taxon>
        <taxon>Pseudomonadati</taxon>
        <taxon>Pseudomonadota</taxon>
        <taxon>Betaproteobacteria</taxon>
        <taxon>Burkholderiales</taxon>
        <taxon>Burkholderiaceae</taxon>
        <taxon>Cupriavidus</taxon>
    </lineage>
</organism>
<protein>
    <submittedName>
        <fullName evidence="3">LuxR family transcriptional regulator</fullName>
    </submittedName>
</protein>
<comment type="caution">
    <text evidence="3">The sequence shown here is derived from an EMBL/GenBank/DDBJ whole genome shotgun (WGS) entry which is preliminary data.</text>
</comment>
<dbReference type="Proteomes" id="UP000255165">
    <property type="component" value="Unassembled WGS sequence"/>
</dbReference>
<dbReference type="Gene3D" id="1.10.10.10">
    <property type="entry name" value="Winged helix-like DNA-binding domain superfamily/Winged helix DNA-binding domain"/>
    <property type="match status" value="1"/>
</dbReference>
<dbReference type="InterPro" id="IPR003607">
    <property type="entry name" value="HD/PDEase_dom"/>
</dbReference>
<dbReference type="GO" id="GO:0003677">
    <property type="term" value="F:DNA binding"/>
    <property type="evidence" value="ECO:0007669"/>
    <property type="project" value="InterPro"/>
</dbReference>
<evidence type="ECO:0000313" key="4">
    <source>
        <dbReference type="Proteomes" id="UP000255165"/>
    </source>
</evidence>
<proteinExistence type="predicted"/>
<dbReference type="InterPro" id="IPR000792">
    <property type="entry name" value="Tscrpt_reg_LuxR_C"/>
</dbReference>
<dbReference type="InterPro" id="IPR036388">
    <property type="entry name" value="WH-like_DNA-bd_sf"/>
</dbReference>
<name>A0A370NIF7_9BURK</name>
<dbReference type="Pfam" id="PF13487">
    <property type="entry name" value="HD_5"/>
    <property type="match status" value="1"/>
</dbReference>
<dbReference type="InterPro" id="IPR037522">
    <property type="entry name" value="HD_GYP_dom"/>
</dbReference>
<evidence type="ECO:0000259" key="1">
    <source>
        <dbReference type="PROSITE" id="PS50043"/>
    </source>
</evidence>
<dbReference type="AlphaFoldDB" id="A0A370NIF7"/>
<dbReference type="CDD" id="cd00077">
    <property type="entry name" value="HDc"/>
    <property type="match status" value="1"/>
</dbReference>
<accession>A0A370NIF7</accession>
<gene>
    <name evidence="3" type="ORF">DN412_37180</name>
</gene>